<dbReference type="InterPro" id="IPR002048">
    <property type="entry name" value="EF_hand_dom"/>
</dbReference>
<dbReference type="PROSITE" id="PS00018">
    <property type="entry name" value="EF_HAND_1"/>
    <property type="match status" value="2"/>
</dbReference>
<feature type="signal peptide" evidence="6">
    <location>
        <begin position="1"/>
        <end position="30"/>
    </location>
</feature>
<dbReference type="InterPro" id="IPR011992">
    <property type="entry name" value="EF-hand-dom_pair"/>
</dbReference>
<feature type="region of interest" description="Disordered" evidence="5">
    <location>
        <begin position="210"/>
        <end position="243"/>
    </location>
</feature>
<dbReference type="OrthoDB" id="289247at2759"/>
<dbReference type="CTD" id="10669"/>
<dbReference type="GeneID" id="102225890"/>
<evidence type="ECO:0000256" key="6">
    <source>
        <dbReference type="SAM" id="SignalP"/>
    </source>
</evidence>
<dbReference type="GO" id="GO:0005509">
    <property type="term" value="F:calcium ion binding"/>
    <property type="evidence" value="ECO:0007669"/>
    <property type="project" value="InterPro"/>
</dbReference>
<dbReference type="PANTHER" id="PTHR23104">
    <property type="entry name" value="MULTIPLE COAGULATION FACTOR DEFICIENCY PROTEIN 2 NEURAL STEM CELL DERIVED NEURONAL SURVIVAL PROTEIN"/>
    <property type="match status" value="1"/>
</dbReference>
<keyword evidence="4" id="KW-0106">Calcium</keyword>
<feature type="chain" id="PRO_5017221636" evidence="6">
    <location>
        <begin position="31"/>
        <end position="243"/>
    </location>
</feature>
<dbReference type="InterPro" id="IPR052110">
    <property type="entry name" value="MCFD2-like"/>
</dbReference>
<dbReference type="FunCoup" id="M4AL31">
    <property type="interactions" value="161"/>
</dbReference>
<feature type="compositionally biased region" description="Polar residues" evidence="5">
    <location>
        <begin position="157"/>
        <end position="169"/>
    </location>
</feature>
<dbReference type="eggNOG" id="ENOG502S2TZ">
    <property type="taxonomic scope" value="Eukaryota"/>
</dbReference>
<reference evidence="8" key="3">
    <citation type="submission" date="2025-08" db="UniProtKB">
        <authorList>
            <consortium name="Ensembl"/>
        </authorList>
    </citation>
    <scope>IDENTIFICATION</scope>
    <source>
        <strain evidence="8">JP 163 A</strain>
    </source>
</reference>
<accession>M4AL31</accession>
<keyword evidence="1" id="KW-0479">Metal-binding</keyword>
<feature type="domain" description="EF-hand" evidence="7">
    <location>
        <begin position="83"/>
        <end position="118"/>
    </location>
</feature>
<evidence type="ECO:0000256" key="4">
    <source>
        <dbReference type="ARBA" id="ARBA00022837"/>
    </source>
</evidence>
<dbReference type="Proteomes" id="UP000002852">
    <property type="component" value="Unassembled WGS sequence"/>
</dbReference>
<dbReference type="STRING" id="8083.ENSXMAP00000015175"/>
<evidence type="ECO:0000256" key="3">
    <source>
        <dbReference type="ARBA" id="ARBA00022737"/>
    </source>
</evidence>
<dbReference type="HOGENOM" id="CLU_094254_0_0_1"/>
<keyword evidence="3" id="KW-0677">Repeat</keyword>
<dbReference type="InterPro" id="IPR018247">
    <property type="entry name" value="EF_Hand_1_Ca_BS"/>
</dbReference>
<dbReference type="OMA" id="DITSWEQ"/>
<sequence>MHSGLHMGYQLVRLAPPALSLWFLINLSLAAPGLPGTQREESDLRPPPGLINPFGSGEEERRLLQSYIQQSLRNSQGSPDITSWEQEVFFLFRLYDYDRSGFLDGLEIMKLLSDYISHHALGPEASEQVVSMVDFLLQTQDLNQDGLLDPSELLSPSFINTQGSSNNKAPHQEQELTEENKQSNTITAELNAGAVEQKDEQRLDVMMLQDESIKQTEEHQGQELPNALAETHHNPVHQGQPEI</sequence>
<dbReference type="InParanoid" id="M4AL31"/>
<reference evidence="9" key="2">
    <citation type="journal article" date="2013" name="Nat. Genet.">
        <title>The genome of the platyfish, Xiphophorus maculatus, provides insights into evolutionary adaptation and several complex traits.</title>
        <authorList>
            <person name="Schartl M."/>
            <person name="Walter R.B."/>
            <person name="Shen Y."/>
            <person name="Garcia T."/>
            <person name="Catchen J."/>
            <person name="Amores A."/>
            <person name="Braasch I."/>
            <person name="Chalopin D."/>
            <person name="Volff J.N."/>
            <person name="Lesch K.P."/>
            <person name="Bisazza A."/>
            <person name="Minx P."/>
            <person name="Hillier L."/>
            <person name="Wilson R.K."/>
            <person name="Fuerstenberg S."/>
            <person name="Boore J."/>
            <person name="Searle S."/>
            <person name="Postlethwait J.H."/>
            <person name="Warren W.C."/>
        </authorList>
    </citation>
    <scope>NUCLEOTIDE SEQUENCE [LARGE SCALE GENOMIC DNA]</scope>
    <source>
        <strain evidence="9">JP 163 A</strain>
    </source>
</reference>
<dbReference type="RefSeq" id="XP_005804276.1">
    <property type="nucleotide sequence ID" value="XM_005804219.3"/>
</dbReference>
<name>M4AL31_XIPMA</name>
<evidence type="ECO:0000313" key="9">
    <source>
        <dbReference type="Proteomes" id="UP000002852"/>
    </source>
</evidence>
<keyword evidence="2 6" id="KW-0732">Signal</keyword>
<reference evidence="8" key="4">
    <citation type="submission" date="2025-09" db="UniProtKB">
        <authorList>
            <consortium name="Ensembl"/>
        </authorList>
    </citation>
    <scope>IDENTIFICATION</scope>
    <source>
        <strain evidence="8">JP 163 A</strain>
    </source>
</reference>
<dbReference type="KEGG" id="xma:102225890"/>
<evidence type="ECO:0000256" key="5">
    <source>
        <dbReference type="SAM" id="MobiDB-lite"/>
    </source>
</evidence>
<dbReference type="PANTHER" id="PTHR23104:SF15">
    <property type="entry name" value="CELL GROWTH REGULATOR WITH EF HAND DOMAIN PROTEIN 1"/>
    <property type="match status" value="1"/>
</dbReference>
<protein>
    <submittedName>
        <fullName evidence="8">Cell growth regulator with EF-hand domain 1</fullName>
    </submittedName>
</protein>
<evidence type="ECO:0000256" key="1">
    <source>
        <dbReference type="ARBA" id="ARBA00022723"/>
    </source>
</evidence>
<feature type="compositionally biased region" description="Basic and acidic residues" evidence="5">
    <location>
        <begin position="170"/>
        <end position="181"/>
    </location>
</feature>
<dbReference type="AlphaFoldDB" id="M4AL31"/>
<feature type="region of interest" description="Disordered" evidence="5">
    <location>
        <begin position="156"/>
        <end position="183"/>
    </location>
</feature>
<dbReference type="GeneTree" id="ENSGT00940000166224"/>
<dbReference type="Gene3D" id="1.10.238.10">
    <property type="entry name" value="EF-hand"/>
    <property type="match status" value="1"/>
</dbReference>
<organism evidence="8 9">
    <name type="scientific">Xiphophorus maculatus</name>
    <name type="common">Southern platyfish</name>
    <name type="synonym">Platypoecilus maculatus</name>
    <dbReference type="NCBI Taxonomy" id="8083"/>
    <lineage>
        <taxon>Eukaryota</taxon>
        <taxon>Metazoa</taxon>
        <taxon>Chordata</taxon>
        <taxon>Craniata</taxon>
        <taxon>Vertebrata</taxon>
        <taxon>Euteleostomi</taxon>
        <taxon>Actinopterygii</taxon>
        <taxon>Neopterygii</taxon>
        <taxon>Teleostei</taxon>
        <taxon>Neoteleostei</taxon>
        <taxon>Acanthomorphata</taxon>
        <taxon>Ovalentaria</taxon>
        <taxon>Atherinomorphae</taxon>
        <taxon>Cyprinodontiformes</taxon>
        <taxon>Poeciliidae</taxon>
        <taxon>Poeciliinae</taxon>
        <taxon>Xiphophorus</taxon>
    </lineage>
</organism>
<reference evidence="9" key="1">
    <citation type="submission" date="2012-01" db="EMBL/GenBank/DDBJ databases">
        <authorList>
            <person name="Walter R."/>
            <person name="Schartl M."/>
            <person name="Warren W."/>
        </authorList>
    </citation>
    <scope>NUCLEOTIDE SEQUENCE [LARGE SCALE GENOMIC DNA]</scope>
    <source>
        <strain evidence="9">JP 163 A</strain>
    </source>
</reference>
<proteinExistence type="predicted"/>
<evidence type="ECO:0000313" key="8">
    <source>
        <dbReference type="Ensembl" id="ENSXMAP00000015175.2"/>
    </source>
</evidence>
<dbReference type="SUPFAM" id="SSF47473">
    <property type="entry name" value="EF-hand"/>
    <property type="match status" value="1"/>
</dbReference>
<evidence type="ECO:0000259" key="7">
    <source>
        <dbReference type="PROSITE" id="PS50222"/>
    </source>
</evidence>
<dbReference type="PROSITE" id="PS50222">
    <property type="entry name" value="EF_HAND_2"/>
    <property type="match status" value="1"/>
</dbReference>
<feature type="compositionally biased region" description="Basic and acidic residues" evidence="5">
    <location>
        <begin position="211"/>
        <end position="221"/>
    </location>
</feature>
<keyword evidence="9" id="KW-1185">Reference proteome</keyword>
<dbReference type="Ensembl" id="ENSXMAT00000015195.2">
    <property type="protein sequence ID" value="ENSXMAP00000015175.2"/>
    <property type="gene ID" value="ENSXMAG00000015144.2"/>
</dbReference>
<evidence type="ECO:0000256" key="2">
    <source>
        <dbReference type="ARBA" id="ARBA00022729"/>
    </source>
</evidence>